<dbReference type="PANTHER" id="PTHR35936">
    <property type="entry name" value="MEMBRANE-BOUND LYTIC MUREIN TRANSGLYCOSYLASE F"/>
    <property type="match status" value="1"/>
</dbReference>
<evidence type="ECO:0000256" key="2">
    <source>
        <dbReference type="ARBA" id="ARBA00010333"/>
    </source>
</evidence>
<name>A0ABV6CEQ5_9GAMM</name>
<gene>
    <name evidence="9" type="ORF">ACFFIT_11780</name>
</gene>
<dbReference type="InterPro" id="IPR005768">
    <property type="entry name" value="Lys_Arg_Orn-bd"/>
</dbReference>
<comment type="caution">
    <text evidence="9">The sequence shown here is derived from an EMBL/GenBank/DDBJ whole genome shotgun (WGS) entry which is preliminary data.</text>
</comment>
<keyword evidence="3" id="KW-0813">Transport</keyword>
<evidence type="ECO:0000256" key="1">
    <source>
        <dbReference type="ARBA" id="ARBA00004418"/>
    </source>
</evidence>
<dbReference type="Pfam" id="PF00497">
    <property type="entry name" value="SBP_bac_3"/>
    <property type="match status" value="1"/>
</dbReference>
<dbReference type="PROSITE" id="PS01039">
    <property type="entry name" value="SBP_BACTERIAL_3"/>
    <property type="match status" value="1"/>
</dbReference>
<proteinExistence type="inferred from homology"/>
<organism evidence="9 10">
    <name type="scientific">Thorsellia kenyensis</name>
    <dbReference type="NCBI Taxonomy" id="1549888"/>
    <lineage>
        <taxon>Bacteria</taxon>
        <taxon>Pseudomonadati</taxon>
        <taxon>Pseudomonadota</taxon>
        <taxon>Gammaproteobacteria</taxon>
        <taxon>Enterobacterales</taxon>
        <taxon>Thorselliaceae</taxon>
        <taxon>Thorsellia</taxon>
    </lineage>
</organism>
<evidence type="ECO:0000256" key="3">
    <source>
        <dbReference type="ARBA" id="ARBA00022448"/>
    </source>
</evidence>
<keyword evidence="4 7" id="KW-0732">Signal</keyword>
<evidence type="ECO:0000256" key="7">
    <source>
        <dbReference type="SAM" id="SignalP"/>
    </source>
</evidence>
<dbReference type="InterPro" id="IPR001638">
    <property type="entry name" value="Solute-binding_3/MltF_N"/>
</dbReference>
<feature type="domain" description="Solute-binding protein family 3/N-terminal" evidence="8">
    <location>
        <begin position="27"/>
        <end position="256"/>
    </location>
</feature>
<dbReference type="Gene3D" id="3.40.190.10">
    <property type="entry name" value="Periplasmic binding protein-like II"/>
    <property type="match status" value="2"/>
</dbReference>
<feature type="chain" id="PRO_5046633610" evidence="7">
    <location>
        <begin position="23"/>
        <end position="260"/>
    </location>
</feature>
<dbReference type="Proteomes" id="UP001589758">
    <property type="component" value="Unassembled WGS sequence"/>
</dbReference>
<reference evidence="9 10" key="1">
    <citation type="submission" date="2024-09" db="EMBL/GenBank/DDBJ databases">
        <authorList>
            <person name="Sun Q."/>
            <person name="Mori K."/>
        </authorList>
    </citation>
    <scope>NUCLEOTIDE SEQUENCE [LARGE SCALE GENOMIC DNA]</scope>
    <source>
        <strain evidence="9 10">CCM 8545</strain>
    </source>
</reference>
<dbReference type="EMBL" id="JBHLXE010000108">
    <property type="protein sequence ID" value="MFC0180751.1"/>
    <property type="molecule type" value="Genomic_DNA"/>
</dbReference>
<dbReference type="RefSeq" id="WP_385878156.1">
    <property type="nucleotide sequence ID" value="NZ_JBHLXE010000108.1"/>
</dbReference>
<evidence type="ECO:0000313" key="9">
    <source>
        <dbReference type="EMBL" id="MFC0180751.1"/>
    </source>
</evidence>
<dbReference type="SMART" id="SM00062">
    <property type="entry name" value="PBPb"/>
    <property type="match status" value="1"/>
</dbReference>
<dbReference type="PANTHER" id="PTHR35936:SF13">
    <property type="entry name" value="HISTIDINE-BINDING PERIPLASMIC PROTEIN"/>
    <property type="match status" value="1"/>
</dbReference>
<evidence type="ECO:0000259" key="8">
    <source>
        <dbReference type="SMART" id="SM00062"/>
    </source>
</evidence>
<feature type="signal peptide" evidence="7">
    <location>
        <begin position="1"/>
        <end position="22"/>
    </location>
</feature>
<evidence type="ECO:0000256" key="5">
    <source>
        <dbReference type="ARBA" id="ARBA00022764"/>
    </source>
</evidence>
<dbReference type="NCBIfam" id="TIGR01096">
    <property type="entry name" value="3A0103s03R"/>
    <property type="match status" value="1"/>
</dbReference>
<evidence type="ECO:0000313" key="10">
    <source>
        <dbReference type="Proteomes" id="UP001589758"/>
    </source>
</evidence>
<sequence length="260" mass="28273">MVKALVMTTGCLALTISSFTQAAIPDSLRVSTNPAYAPFSYKTSDNQVAGFDIDLGNEICKRLAVECTWTEAEFDALIPGLLAKKSDFIVSSVSITPERLKQIDFSDKLYSANSRLIAPEGEAIEPTVESLKGKSVGVLQGSVQEAYANDKWRVNGVDVIAYQNQDLVYADLVAGRLDTAFQDEAAASFGFLQDEQGKGFVFAGPAVKDDIYFGPGTGAAIRKEDKELTQAINKVLSEMLADGTYEEIAKKYFDFDIYGH</sequence>
<keyword evidence="5" id="KW-0574">Periplasm</keyword>
<comment type="subcellular location">
    <subcellularLocation>
        <location evidence="1">Periplasm</location>
    </subcellularLocation>
</comment>
<dbReference type="InterPro" id="IPR018313">
    <property type="entry name" value="SBP_3_CS"/>
</dbReference>
<comment type="similarity">
    <text evidence="2 6">Belongs to the bacterial solute-binding protein 3 family.</text>
</comment>
<keyword evidence="10" id="KW-1185">Reference proteome</keyword>
<evidence type="ECO:0000256" key="6">
    <source>
        <dbReference type="RuleBase" id="RU003744"/>
    </source>
</evidence>
<accession>A0ABV6CEQ5</accession>
<evidence type="ECO:0000256" key="4">
    <source>
        <dbReference type="ARBA" id="ARBA00022729"/>
    </source>
</evidence>
<dbReference type="SUPFAM" id="SSF53850">
    <property type="entry name" value="Periplasmic binding protein-like II"/>
    <property type="match status" value="1"/>
</dbReference>
<protein>
    <submittedName>
        <fullName evidence="9">Lysine/arginine/ornithine ABC transporter substrate-binding protein</fullName>
    </submittedName>
</protein>